<name>A0A5N5QXM0_9AGAM</name>
<evidence type="ECO:0000313" key="3">
    <source>
        <dbReference type="EMBL" id="KAB5596492.1"/>
    </source>
</evidence>
<keyword evidence="4" id="KW-1185">Reference proteome</keyword>
<feature type="compositionally biased region" description="Polar residues" evidence="1">
    <location>
        <begin position="279"/>
        <end position="291"/>
    </location>
</feature>
<accession>A0A5N5QXM0</accession>
<dbReference type="EMBL" id="SSOP01000001">
    <property type="protein sequence ID" value="KAB5596492.1"/>
    <property type="molecule type" value="Genomic_DNA"/>
</dbReference>
<feature type="compositionally biased region" description="Polar residues" evidence="1">
    <location>
        <begin position="196"/>
        <end position="222"/>
    </location>
</feature>
<dbReference type="AlphaFoldDB" id="A0A5N5QXM0"/>
<comment type="caution">
    <text evidence="3">The sequence shown here is derived from an EMBL/GenBank/DDBJ whole genome shotgun (WGS) entry which is preliminary data.</text>
</comment>
<dbReference type="SMART" id="SM00668">
    <property type="entry name" value="CTLH"/>
    <property type="match status" value="1"/>
</dbReference>
<dbReference type="Proteomes" id="UP000383932">
    <property type="component" value="Unassembled WGS sequence"/>
</dbReference>
<proteinExistence type="predicted"/>
<dbReference type="InterPro" id="IPR006595">
    <property type="entry name" value="CTLH_C"/>
</dbReference>
<reference evidence="3 4" key="1">
    <citation type="journal article" date="2019" name="Fungal Biol. Biotechnol.">
        <title>Draft genome sequence of fastidious pathogen Ceratobasidium theobromae, which causes vascular-streak dieback in Theobroma cacao.</title>
        <authorList>
            <person name="Ali S.S."/>
            <person name="Asman A."/>
            <person name="Shao J."/>
            <person name="Firmansyah A.P."/>
            <person name="Susilo A.W."/>
            <person name="Rosmana A."/>
            <person name="McMahon P."/>
            <person name="Junaid M."/>
            <person name="Guest D."/>
            <person name="Kheng T.Y."/>
            <person name="Meinhardt L.W."/>
            <person name="Bailey B.A."/>
        </authorList>
    </citation>
    <scope>NUCLEOTIDE SEQUENCE [LARGE SCALE GENOMIC DNA]</scope>
    <source>
        <strain evidence="3 4">CT2</strain>
    </source>
</reference>
<evidence type="ECO:0000256" key="1">
    <source>
        <dbReference type="SAM" id="MobiDB-lite"/>
    </source>
</evidence>
<evidence type="ECO:0000313" key="4">
    <source>
        <dbReference type="Proteomes" id="UP000383932"/>
    </source>
</evidence>
<feature type="compositionally biased region" description="Basic and acidic residues" evidence="1">
    <location>
        <begin position="266"/>
        <end position="278"/>
    </location>
</feature>
<feature type="region of interest" description="Disordered" evidence="1">
    <location>
        <begin position="1"/>
        <end position="34"/>
    </location>
</feature>
<gene>
    <name evidence="3" type="ORF">CTheo_129</name>
</gene>
<feature type="compositionally biased region" description="Polar residues" evidence="1">
    <location>
        <begin position="12"/>
        <end position="25"/>
    </location>
</feature>
<sequence>MITGDQLPITAPNPTSTLSKPSQANHEPRTVGGRTAASLKQATGKVNNNQPIRGLTQVTQRSVVLSYLLYHGHRDTARVFAKEIACREAEESVERCPLWQPRDHTSDIDKVMRTPDEADSTLGHGQGINDLRLDATAISHLNELGVAHTHKSVVPESTLVDVEARRKIRHTILSGRIDQAIELITHHLPTFLPINSPRNGTHGTESETQTGSHDTSVSNQSAPLTSPETPPSRSPTPVSAPSKTVTASEKSPQKTDIPTSSTSETDSPKLRDSSEDTPTHTPHNPNSMSLGRSVQPIHILFNLRVQQFVEAVRTIPLLPSVGEQSEASPARGPGAIKPEDSNADIEMHLPSSDQASANHEHLSEHHVRVVPRLATLSPEARQKRLFELASGLYRNVKTLACASDREIYAKEVEQASCEGEASPAAPYLSMTRREALADQVNSAMLWHIGEPPAPRLQIWAQTTKVVWDQVVAMRPALPRGNEIPADVRTYAKYVARSNDSEEDQVQAQTAVPFDFHALAQA</sequence>
<feature type="domain" description="CTLH" evidence="2">
    <location>
        <begin position="161"/>
        <end position="319"/>
    </location>
</feature>
<feature type="region of interest" description="Disordered" evidence="1">
    <location>
        <begin position="191"/>
        <end position="291"/>
    </location>
</feature>
<organism evidence="3 4">
    <name type="scientific">Ceratobasidium theobromae</name>
    <dbReference type="NCBI Taxonomy" id="1582974"/>
    <lineage>
        <taxon>Eukaryota</taxon>
        <taxon>Fungi</taxon>
        <taxon>Dikarya</taxon>
        <taxon>Basidiomycota</taxon>
        <taxon>Agaricomycotina</taxon>
        <taxon>Agaricomycetes</taxon>
        <taxon>Cantharellales</taxon>
        <taxon>Ceratobasidiaceae</taxon>
        <taxon>Ceratobasidium</taxon>
    </lineage>
</organism>
<evidence type="ECO:0000259" key="2">
    <source>
        <dbReference type="SMART" id="SM00668"/>
    </source>
</evidence>
<dbReference type="OrthoDB" id="8048523at2759"/>
<feature type="compositionally biased region" description="Polar residues" evidence="1">
    <location>
        <begin position="243"/>
        <end position="265"/>
    </location>
</feature>
<protein>
    <recommendedName>
        <fullName evidence="2">CTLH domain-containing protein</fullName>
    </recommendedName>
</protein>